<dbReference type="KEGG" id="aro:B0909_19035"/>
<evidence type="ECO:0000256" key="5">
    <source>
        <dbReference type="ARBA" id="ARBA00022692"/>
    </source>
</evidence>
<evidence type="ECO:0000256" key="2">
    <source>
        <dbReference type="ARBA" id="ARBA00022448"/>
    </source>
</evidence>
<evidence type="ECO:0000313" key="10">
    <source>
        <dbReference type="EMBL" id="CAD0215585.1"/>
    </source>
</evidence>
<dbReference type="Proteomes" id="UP000315434">
    <property type="component" value="Unassembled WGS sequence"/>
</dbReference>
<evidence type="ECO:0000256" key="7">
    <source>
        <dbReference type="ARBA" id="ARBA00023136"/>
    </source>
</evidence>
<dbReference type="SUPFAM" id="SSF161098">
    <property type="entry name" value="MetI-like"/>
    <property type="match status" value="1"/>
</dbReference>
<accession>A0A178H2U1</accession>
<gene>
    <name evidence="10" type="primary">ydcV_3</name>
    <name evidence="10" type="ORF">AGRHK599_LOCUS3833</name>
    <name evidence="11" type="ORF">EXN68_15265</name>
</gene>
<feature type="transmembrane region" description="Helical" evidence="8">
    <location>
        <begin position="67"/>
        <end position="93"/>
    </location>
</feature>
<dbReference type="InterPro" id="IPR035906">
    <property type="entry name" value="MetI-like_sf"/>
</dbReference>
<dbReference type="OrthoDB" id="9815533at2"/>
<protein>
    <submittedName>
        <fullName evidence="10 11">ABC transporter permease</fullName>
    </submittedName>
</protein>
<evidence type="ECO:0000256" key="4">
    <source>
        <dbReference type="ARBA" id="ARBA00022519"/>
    </source>
</evidence>
<keyword evidence="4" id="KW-0997">Cell inner membrane</keyword>
<dbReference type="PANTHER" id="PTHR43357">
    <property type="entry name" value="INNER MEMBRANE ABC TRANSPORTER PERMEASE PROTEIN YDCV"/>
    <property type="match status" value="1"/>
</dbReference>
<evidence type="ECO:0000256" key="8">
    <source>
        <dbReference type="RuleBase" id="RU363032"/>
    </source>
</evidence>
<evidence type="ECO:0000256" key="1">
    <source>
        <dbReference type="ARBA" id="ARBA00004429"/>
    </source>
</evidence>
<dbReference type="GO" id="GO:0055085">
    <property type="term" value="P:transmembrane transport"/>
    <property type="evidence" value="ECO:0007669"/>
    <property type="project" value="InterPro"/>
</dbReference>
<feature type="transmembrane region" description="Helical" evidence="8">
    <location>
        <begin position="105"/>
        <end position="126"/>
    </location>
</feature>
<keyword evidence="6 8" id="KW-1133">Transmembrane helix</keyword>
<dbReference type="AlphaFoldDB" id="A0A178H2U1"/>
<dbReference type="RefSeq" id="WP_003519698.1">
    <property type="nucleotide sequence ID" value="NZ_CAICSX020000002.1"/>
</dbReference>
<evidence type="ECO:0000256" key="3">
    <source>
        <dbReference type="ARBA" id="ARBA00022475"/>
    </source>
</evidence>
<reference evidence="11 12" key="1">
    <citation type="journal article" date="2019" name="Appl. Microbiol. Biotechnol.">
        <title>Differential efficiency of wild type rhizogenic strains for rol gene transformation of plants.</title>
        <authorList>
            <person name="Desmet S."/>
            <person name="De Keyser E."/>
            <person name="Van Vaerenbergh J."/>
            <person name="Baeyen S."/>
            <person name="Van Huylenbroeck J."/>
            <person name="Geelen D."/>
            <person name="Dhooghe E."/>
        </authorList>
    </citation>
    <scope>NUCLEOTIDE SEQUENCE [LARGE SCALE GENOMIC DNA]</scope>
    <source>
        <strain evidence="11 12">GBBC3284</strain>
    </source>
</reference>
<dbReference type="PANTHER" id="PTHR43357:SF4">
    <property type="entry name" value="INNER MEMBRANE ABC TRANSPORTER PERMEASE PROTEIN YDCV"/>
    <property type="match status" value="1"/>
</dbReference>
<keyword evidence="3" id="KW-1003">Cell membrane</keyword>
<evidence type="ECO:0000313" key="13">
    <source>
        <dbReference type="Proteomes" id="UP000528185"/>
    </source>
</evidence>
<dbReference type="EMBL" id="SGNY01000004">
    <property type="protein sequence ID" value="TRA99807.1"/>
    <property type="molecule type" value="Genomic_DNA"/>
</dbReference>
<name>A0A178H2U1_RHIRH</name>
<evidence type="ECO:0000259" key="9">
    <source>
        <dbReference type="PROSITE" id="PS50928"/>
    </source>
</evidence>
<keyword evidence="5 8" id="KW-0812">Transmembrane</keyword>
<dbReference type="GO" id="GO:0005886">
    <property type="term" value="C:plasma membrane"/>
    <property type="evidence" value="ECO:0007669"/>
    <property type="project" value="UniProtKB-SubCell"/>
</dbReference>
<feature type="transmembrane region" description="Helical" evidence="8">
    <location>
        <begin position="183"/>
        <end position="204"/>
    </location>
</feature>
<evidence type="ECO:0000313" key="11">
    <source>
        <dbReference type="EMBL" id="TRA99807.1"/>
    </source>
</evidence>
<dbReference type="Proteomes" id="UP000528185">
    <property type="component" value="Unassembled WGS sequence"/>
</dbReference>
<comment type="caution">
    <text evidence="11">The sequence shown here is derived from an EMBL/GenBank/DDBJ whole genome shotgun (WGS) entry which is preliminary data.</text>
</comment>
<organism evidence="11 12">
    <name type="scientific">Rhizobium rhizogenes</name>
    <name type="common">Agrobacterium rhizogenes</name>
    <dbReference type="NCBI Taxonomy" id="359"/>
    <lineage>
        <taxon>Bacteria</taxon>
        <taxon>Pseudomonadati</taxon>
        <taxon>Pseudomonadota</taxon>
        <taxon>Alphaproteobacteria</taxon>
        <taxon>Hyphomicrobiales</taxon>
        <taxon>Rhizobiaceae</taxon>
        <taxon>Rhizobium/Agrobacterium group</taxon>
        <taxon>Rhizobium</taxon>
    </lineage>
</organism>
<dbReference type="PROSITE" id="PS50928">
    <property type="entry name" value="ABC_TM1"/>
    <property type="match status" value="1"/>
</dbReference>
<dbReference type="Gene3D" id="1.10.3720.10">
    <property type="entry name" value="MetI-like"/>
    <property type="match status" value="1"/>
</dbReference>
<feature type="transmembrane region" description="Helical" evidence="8">
    <location>
        <begin position="12"/>
        <end position="36"/>
    </location>
</feature>
<keyword evidence="2 8" id="KW-0813">Transport</keyword>
<proteinExistence type="inferred from homology"/>
<feature type="transmembrane region" description="Helical" evidence="8">
    <location>
        <begin position="237"/>
        <end position="259"/>
    </location>
</feature>
<comment type="similarity">
    <text evidence="8">Belongs to the binding-protein-dependent transport system permease family.</text>
</comment>
<dbReference type="Pfam" id="PF00528">
    <property type="entry name" value="BPD_transp_1"/>
    <property type="match status" value="1"/>
</dbReference>
<dbReference type="CDD" id="cd06261">
    <property type="entry name" value="TM_PBP2"/>
    <property type="match status" value="1"/>
</dbReference>
<comment type="subcellular location">
    <subcellularLocation>
        <location evidence="1">Cell inner membrane</location>
        <topology evidence="1">Multi-pass membrane protein</topology>
    </subcellularLocation>
    <subcellularLocation>
        <location evidence="8">Cell membrane</location>
        <topology evidence="8">Multi-pass membrane protein</topology>
    </subcellularLocation>
</comment>
<dbReference type="EMBL" id="CAICSX020000002">
    <property type="protein sequence ID" value="CAD0215585.1"/>
    <property type="molecule type" value="Genomic_DNA"/>
</dbReference>
<dbReference type="InterPro" id="IPR000515">
    <property type="entry name" value="MetI-like"/>
</dbReference>
<sequence>MNNKLTGTSAIVLYAITAAMMVFILAPIVLVVAISFSDSYFVTFPPQGFTFRWYAAVMQNEEFTAGLTFSAALAVATTILSLALGVPAAFALSRGKFIGRSLMKGLLLSPLIFPVLVTGLALLQLFSGYGWMDTKLKLLIAHTVVTSPYVIRTVLTSLQLVNVSLEEAARTLGATRWKTFTRVIFPQIAPGVASGSIFCFMVSFDNYPVSMWLADSANLPVPIVLYRQIGTVFDPSVATMSTIIILLAVTVVLVLDRLVGLRRAMAM</sequence>
<feature type="transmembrane region" description="Helical" evidence="8">
    <location>
        <begin position="138"/>
        <end position="162"/>
    </location>
</feature>
<reference evidence="10 13" key="2">
    <citation type="submission" date="2020-06" db="EMBL/GenBank/DDBJ databases">
        <authorList>
            <person name="De Coninck B."/>
            <person name="Ibrahim H."/>
        </authorList>
    </citation>
    <scope>NUCLEOTIDE SEQUENCE [LARGE SCALE GENOMIC DNA]</scope>
    <source>
        <strain evidence="10">Ag_rhizogenes_K599</strain>
    </source>
</reference>
<evidence type="ECO:0000256" key="6">
    <source>
        <dbReference type="ARBA" id="ARBA00022989"/>
    </source>
</evidence>
<feature type="domain" description="ABC transmembrane type-1" evidence="9">
    <location>
        <begin position="67"/>
        <end position="255"/>
    </location>
</feature>
<keyword evidence="7 8" id="KW-0472">Membrane</keyword>
<evidence type="ECO:0000313" key="12">
    <source>
        <dbReference type="Proteomes" id="UP000315434"/>
    </source>
</evidence>